<reference evidence="2 3" key="2">
    <citation type="submission" date="2018-11" db="EMBL/GenBank/DDBJ databases">
        <authorList>
            <consortium name="Pathogen Informatics"/>
        </authorList>
    </citation>
    <scope>NUCLEOTIDE SEQUENCE [LARGE SCALE GENOMIC DNA]</scope>
</reference>
<dbReference type="AlphaFoldDB" id="A0A183EVE1"/>
<keyword evidence="1" id="KW-0472">Membrane</keyword>
<keyword evidence="3" id="KW-1185">Reference proteome</keyword>
<sequence length="85" mass="9566">MKSCIVSIGYQRFYDHHKALVICAGRPAANRGTVSGYATFQDVHNHKEVIFSLVFMRIIGLPVYFISDFSTCVFALLSILLVVLR</sequence>
<name>A0A183EVE1_9BILA</name>
<evidence type="ECO:0000256" key="1">
    <source>
        <dbReference type="SAM" id="Phobius"/>
    </source>
</evidence>
<reference evidence="4" key="1">
    <citation type="submission" date="2016-06" db="UniProtKB">
        <authorList>
            <consortium name="WormBaseParasite"/>
        </authorList>
    </citation>
    <scope>IDENTIFICATION</scope>
</reference>
<gene>
    <name evidence="2" type="ORF">GPUH_LOCUS24932</name>
</gene>
<organism evidence="4">
    <name type="scientific">Gongylonema pulchrum</name>
    <dbReference type="NCBI Taxonomy" id="637853"/>
    <lineage>
        <taxon>Eukaryota</taxon>
        <taxon>Metazoa</taxon>
        <taxon>Ecdysozoa</taxon>
        <taxon>Nematoda</taxon>
        <taxon>Chromadorea</taxon>
        <taxon>Rhabditida</taxon>
        <taxon>Spirurina</taxon>
        <taxon>Spiruromorpha</taxon>
        <taxon>Spiruroidea</taxon>
        <taxon>Gongylonematidae</taxon>
        <taxon>Gongylonema</taxon>
    </lineage>
</organism>
<dbReference type="EMBL" id="UYRT01103065">
    <property type="protein sequence ID" value="VDN43526.1"/>
    <property type="molecule type" value="Genomic_DNA"/>
</dbReference>
<keyword evidence="1" id="KW-0812">Transmembrane</keyword>
<protein>
    <submittedName>
        <fullName evidence="4">Transmembrane protein</fullName>
    </submittedName>
</protein>
<evidence type="ECO:0000313" key="2">
    <source>
        <dbReference type="EMBL" id="VDN43526.1"/>
    </source>
</evidence>
<accession>A0A183EVE1</accession>
<keyword evidence="1" id="KW-1133">Transmembrane helix</keyword>
<dbReference type="Proteomes" id="UP000271098">
    <property type="component" value="Unassembled WGS sequence"/>
</dbReference>
<proteinExistence type="predicted"/>
<evidence type="ECO:0000313" key="3">
    <source>
        <dbReference type="Proteomes" id="UP000271098"/>
    </source>
</evidence>
<feature type="transmembrane region" description="Helical" evidence="1">
    <location>
        <begin position="61"/>
        <end position="84"/>
    </location>
</feature>
<evidence type="ECO:0000313" key="4">
    <source>
        <dbReference type="WBParaSite" id="GPUH_0002496201-mRNA-1"/>
    </source>
</evidence>
<dbReference type="WBParaSite" id="GPUH_0002496201-mRNA-1">
    <property type="protein sequence ID" value="GPUH_0002496201-mRNA-1"/>
    <property type="gene ID" value="GPUH_0002496201"/>
</dbReference>